<proteinExistence type="predicted"/>
<feature type="chain" id="PRO_5034748780" description="SnoaL-like domain-containing protein" evidence="1">
    <location>
        <begin position="24"/>
        <end position="384"/>
    </location>
</feature>
<keyword evidence="1" id="KW-0732">Signal</keyword>
<keyword evidence="3" id="KW-1185">Reference proteome</keyword>
<dbReference type="GO" id="GO:0030638">
    <property type="term" value="P:polyketide metabolic process"/>
    <property type="evidence" value="ECO:0007669"/>
    <property type="project" value="InterPro"/>
</dbReference>
<organism evidence="2 3">
    <name type="scientific">Colletotrichum gloeosporioides</name>
    <name type="common">Anthracnose fungus</name>
    <name type="synonym">Glomerella cingulata</name>
    <dbReference type="NCBI Taxonomy" id="474922"/>
    <lineage>
        <taxon>Eukaryota</taxon>
        <taxon>Fungi</taxon>
        <taxon>Dikarya</taxon>
        <taxon>Ascomycota</taxon>
        <taxon>Pezizomycotina</taxon>
        <taxon>Sordariomycetes</taxon>
        <taxon>Hypocreomycetidae</taxon>
        <taxon>Glomerellales</taxon>
        <taxon>Glomerellaceae</taxon>
        <taxon>Colletotrichum</taxon>
        <taxon>Colletotrichum gloeosporioides species complex</taxon>
    </lineage>
</organism>
<name>A0A8H4CCP0_COLGL</name>
<accession>A0A8H4CCP0</accession>
<evidence type="ECO:0008006" key="4">
    <source>
        <dbReference type="Google" id="ProtNLM"/>
    </source>
</evidence>
<dbReference type="Gene3D" id="3.10.450.50">
    <property type="match status" value="2"/>
</dbReference>
<comment type="caution">
    <text evidence="2">The sequence shown here is derived from an EMBL/GenBank/DDBJ whole genome shotgun (WGS) entry which is preliminary data.</text>
</comment>
<dbReference type="SUPFAM" id="SSF54427">
    <property type="entry name" value="NTF2-like"/>
    <property type="match status" value="2"/>
</dbReference>
<dbReference type="GeneID" id="69012631"/>
<evidence type="ECO:0000313" key="3">
    <source>
        <dbReference type="Proteomes" id="UP000613401"/>
    </source>
</evidence>
<dbReference type="AlphaFoldDB" id="A0A8H4CCP0"/>
<dbReference type="RefSeq" id="XP_045260483.1">
    <property type="nucleotide sequence ID" value="XM_045405502.1"/>
</dbReference>
<protein>
    <recommendedName>
        <fullName evidence="4">SnoaL-like domain-containing protein</fullName>
    </recommendedName>
</protein>
<dbReference type="Proteomes" id="UP000613401">
    <property type="component" value="Unassembled WGS sequence"/>
</dbReference>
<gene>
    <name evidence="2" type="ORF">GCG54_00005480</name>
</gene>
<dbReference type="InterPro" id="IPR032710">
    <property type="entry name" value="NTF2-like_dom_sf"/>
</dbReference>
<dbReference type="Pfam" id="PF07366">
    <property type="entry name" value="SnoaL"/>
    <property type="match status" value="2"/>
</dbReference>
<dbReference type="EMBL" id="WVTB01000067">
    <property type="protein sequence ID" value="KAF3801324.1"/>
    <property type="molecule type" value="Genomic_DNA"/>
</dbReference>
<evidence type="ECO:0000256" key="1">
    <source>
        <dbReference type="SAM" id="SignalP"/>
    </source>
</evidence>
<reference evidence="2" key="2">
    <citation type="submission" date="2020-03" db="EMBL/GenBank/DDBJ databases">
        <authorList>
            <person name="Fu F.-F."/>
            <person name="Chen J."/>
        </authorList>
    </citation>
    <scope>NUCLEOTIDE SEQUENCE</scope>
    <source>
        <strain evidence="2">Lc1</strain>
    </source>
</reference>
<feature type="signal peptide" evidence="1">
    <location>
        <begin position="1"/>
        <end position="23"/>
    </location>
</feature>
<sequence>MKPHTSLLSLLAAVGYFTDVAYACVGGSHLHMRPVGGSSSLRKRAETDYIGCVTPGPVTCKLIGTCPYPNASAGPWDASANVRQMQVTDDAYNSLDFSRFNHREDTIVYMPGGREFNMVQHVQDLQNTYASFPNVAVTNHPYKVAFGEGNWTITMTDVTGTNTGPIQAPDGWRGPTGRHVNYEFMTAAYWQEGRIVIEHLWMDLVTMERQMGFFPSTVTEEGTQSLTLSTYTIPLAVNASANTSEANKESHQKFETGLNNGQFNSESLMLSPNVTIFTSRENTPNGLNSDQFFALVSQLQKSFSNVRLSPHVIFGSGDWTASVARLSGNLTNALAVPDYISPTSIAATNQGFESWFYTIARWQDGKITHLKFMADVLGILSQVQ</sequence>
<reference evidence="2" key="1">
    <citation type="journal article" date="2020" name="Phytopathology">
        <title>Genome sequence and comparative analysis of Colletotrichum gloeosporioides isolated from Liriodendron leaves.</title>
        <authorList>
            <person name="Fu F.F."/>
            <person name="Hao Z."/>
            <person name="Wang P."/>
            <person name="Lu Y."/>
            <person name="Xue L.J."/>
            <person name="Wei G."/>
            <person name="Tian Y."/>
            <person name="Baishi H."/>
            <person name="Xu H."/>
            <person name="Shi J."/>
            <person name="Cheng T."/>
            <person name="Wang G."/>
            <person name="Yi Y."/>
            <person name="Chen J."/>
        </authorList>
    </citation>
    <scope>NUCLEOTIDE SEQUENCE</scope>
    <source>
        <strain evidence="2">Lc1</strain>
    </source>
</reference>
<dbReference type="InterPro" id="IPR009959">
    <property type="entry name" value="Cyclase_SnoaL-like"/>
</dbReference>
<evidence type="ECO:0000313" key="2">
    <source>
        <dbReference type="EMBL" id="KAF3801324.1"/>
    </source>
</evidence>